<proteinExistence type="inferred from homology"/>
<comment type="similarity">
    <text evidence="1">Belongs to the aldehyde dehydrogenase family.</text>
</comment>
<sequence>MTDYPYPRVGLLIDGEWIYDRPGGEDIVNPSDESVIGRTTHATEADLDRALAAAERGFAVWRKVSPPDRSALLHRVADLVRERIELFAATITREQGKPLADARAEVIRSASFLDWDAEQLLRRYGRIVPSAHPMQQLVVREPVGPVAAFTPWNVPLSAPSRKISGSLAAGCSVIIKPAGETPATTCLFAQCFMDAGLPPGVINIVHGVAGDISTKLVLSPVIRMVTLTGSVGVGKQLSRLAAEGVKPALMELGGHAPVLIDGDVDPANVAAQAVVAKFRMAGQICASPTRFLIHRGVYDAFVTAFAAGADALTVGDGFEEGIGMGPLVNGRRVIEMERLVADAVARGARIAAGGRRVGNRGHFYAPTVLADVPLDAEAMWTEPFGPLALCTPVDDMDQALRIANDAHVGLAAYVFTNAIDKVDHLWSELHCGVVATNSFAVSGAEAEFGGVKESGVGREGGEQGLDAYQVTKTVLKQMVRA</sequence>
<reference evidence="4 5" key="1">
    <citation type="submission" date="2020-12" db="EMBL/GenBank/DDBJ databases">
        <title>Sphingomonas sp.</title>
        <authorList>
            <person name="Kim M.K."/>
        </authorList>
    </citation>
    <scope>NUCLEOTIDE SEQUENCE [LARGE SCALE GENOMIC DNA]</scope>
    <source>
        <strain evidence="4 5">BT552</strain>
    </source>
</reference>
<dbReference type="Proteomes" id="UP000763641">
    <property type="component" value="Unassembled WGS sequence"/>
</dbReference>
<dbReference type="InterPro" id="IPR015590">
    <property type="entry name" value="Aldehyde_DH_dom"/>
</dbReference>
<evidence type="ECO:0000256" key="1">
    <source>
        <dbReference type="ARBA" id="ARBA00009986"/>
    </source>
</evidence>
<dbReference type="Gene3D" id="3.40.309.10">
    <property type="entry name" value="Aldehyde Dehydrogenase, Chain A, domain 2"/>
    <property type="match status" value="1"/>
</dbReference>
<dbReference type="RefSeq" id="WP_204200432.1">
    <property type="nucleotide sequence ID" value="NZ_JAFEMC010000007.1"/>
</dbReference>
<name>A0ABS2DBM2_9SPHN</name>
<evidence type="ECO:0000256" key="2">
    <source>
        <dbReference type="ARBA" id="ARBA00023002"/>
    </source>
</evidence>
<dbReference type="InterPro" id="IPR016161">
    <property type="entry name" value="Ald_DH/histidinol_DH"/>
</dbReference>
<dbReference type="EMBL" id="JAFEMC010000007">
    <property type="protein sequence ID" value="MBM6578337.1"/>
    <property type="molecule type" value="Genomic_DNA"/>
</dbReference>
<evidence type="ECO:0000259" key="3">
    <source>
        <dbReference type="Pfam" id="PF00171"/>
    </source>
</evidence>
<dbReference type="CDD" id="cd07103">
    <property type="entry name" value="ALDH_F5_SSADH_GabD"/>
    <property type="match status" value="1"/>
</dbReference>
<keyword evidence="5" id="KW-1185">Reference proteome</keyword>
<feature type="domain" description="Aldehyde dehydrogenase" evidence="3">
    <location>
        <begin position="26"/>
        <end position="474"/>
    </location>
</feature>
<dbReference type="InterPro" id="IPR016162">
    <property type="entry name" value="Ald_DH_N"/>
</dbReference>
<dbReference type="Pfam" id="PF00171">
    <property type="entry name" value="Aldedh"/>
    <property type="match status" value="1"/>
</dbReference>
<dbReference type="InterPro" id="IPR050740">
    <property type="entry name" value="Aldehyde_DH_Superfamily"/>
</dbReference>
<keyword evidence="2" id="KW-0560">Oxidoreductase</keyword>
<dbReference type="PANTHER" id="PTHR43353:SF5">
    <property type="entry name" value="SUCCINATE-SEMIALDEHYDE DEHYDROGENASE, MITOCHONDRIAL"/>
    <property type="match status" value="1"/>
</dbReference>
<comment type="caution">
    <text evidence="4">The sequence shown here is derived from an EMBL/GenBank/DDBJ whole genome shotgun (WGS) entry which is preliminary data.</text>
</comment>
<organism evidence="4 5">
    <name type="scientific">Sphingomonas longa</name>
    <dbReference type="NCBI Taxonomy" id="2778730"/>
    <lineage>
        <taxon>Bacteria</taxon>
        <taxon>Pseudomonadati</taxon>
        <taxon>Pseudomonadota</taxon>
        <taxon>Alphaproteobacteria</taxon>
        <taxon>Sphingomonadales</taxon>
        <taxon>Sphingomonadaceae</taxon>
        <taxon>Sphingomonas</taxon>
    </lineage>
</organism>
<dbReference type="SUPFAM" id="SSF53720">
    <property type="entry name" value="ALDH-like"/>
    <property type="match status" value="1"/>
</dbReference>
<evidence type="ECO:0000313" key="5">
    <source>
        <dbReference type="Proteomes" id="UP000763641"/>
    </source>
</evidence>
<gene>
    <name evidence="4" type="ORF">ILT43_18300</name>
</gene>
<protein>
    <submittedName>
        <fullName evidence="4">NAD-dependent succinate-semialdehyde dehydrogenase</fullName>
    </submittedName>
</protein>
<dbReference type="PANTHER" id="PTHR43353">
    <property type="entry name" value="SUCCINATE-SEMIALDEHYDE DEHYDROGENASE, MITOCHONDRIAL"/>
    <property type="match status" value="1"/>
</dbReference>
<dbReference type="InterPro" id="IPR016163">
    <property type="entry name" value="Ald_DH_C"/>
</dbReference>
<evidence type="ECO:0000313" key="4">
    <source>
        <dbReference type="EMBL" id="MBM6578337.1"/>
    </source>
</evidence>
<dbReference type="Gene3D" id="3.40.605.10">
    <property type="entry name" value="Aldehyde Dehydrogenase, Chain A, domain 1"/>
    <property type="match status" value="1"/>
</dbReference>
<accession>A0ABS2DBM2</accession>